<gene>
    <name evidence="2" type="ORF">CUNI_LOCUS7842</name>
</gene>
<sequence length="157" mass="17157">SDCPSSWLTVNTSSTPAQTCYKIYSTQSQTFDGAASFCNSQGGYLARETSAIVHAGLKPNVIAESIAHPNTNFWIGLTDNNTNGQWVWVGGPTVGTYRNFGNRNSGGSRNRRDCGYVSVCNDFRWRTTTNCNQTNAFICQRDLTAPPLATTTPRKSD</sequence>
<dbReference type="PROSITE" id="PS50041">
    <property type="entry name" value="C_TYPE_LECTIN_2"/>
    <property type="match status" value="1"/>
</dbReference>
<evidence type="ECO:0000313" key="2">
    <source>
        <dbReference type="EMBL" id="CAG5122284.1"/>
    </source>
</evidence>
<dbReference type="AlphaFoldDB" id="A0A8S3YZ63"/>
<protein>
    <recommendedName>
        <fullName evidence="1">C-type lectin domain-containing protein</fullName>
    </recommendedName>
</protein>
<dbReference type="InterPro" id="IPR001304">
    <property type="entry name" value="C-type_lectin-like"/>
</dbReference>
<dbReference type="Pfam" id="PF00059">
    <property type="entry name" value="Lectin_C"/>
    <property type="match status" value="1"/>
</dbReference>
<reference evidence="2" key="1">
    <citation type="submission" date="2021-04" db="EMBL/GenBank/DDBJ databases">
        <authorList>
            <consortium name="Molecular Ecology Group"/>
        </authorList>
    </citation>
    <scope>NUCLEOTIDE SEQUENCE</scope>
</reference>
<feature type="domain" description="C-type lectin" evidence="1">
    <location>
        <begin position="20"/>
        <end position="140"/>
    </location>
</feature>
<dbReference type="Gene3D" id="3.10.100.10">
    <property type="entry name" value="Mannose-Binding Protein A, subunit A"/>
    <property type="match status" value="1"/>
</dbReference>
<dbReference type="PANTHER" id="PTHR22801">
    <property type="entry name" value="LITHOSTATHINE"/>
    <property type="match status" value="1"/>
</dbReference>
<dbReference type="SMART" id="SM00034">
    <property type="entry name" value="CLECT"/>
    <property type="match status" value="1"/>
</dbReference>
<feature type="non-terminal residue" evidence="2">
    <location>
        <position position="157"/>
    </location>
</feature>
<dbReference type="InterPro" id="IPR016186">
    <property type="entry name" value="C-type_lectin-like/link_sf"/>
</dbReference>
<dbReference type="InterPro" id="IPR050801">
    <property type="entry name" value="Ca-Dep_Lectins_ImmuneDev"/>
</dbReference>
<organism evidence="2 3">
    <name type="scientific">Candidula unifasciata</name>
    <dbReference type="NCBI Taxonomy" id="100452"/>
    <lineage>
        <taxon>Eukaryota</taxon>
        <taxon>Metazoa</taxon>
        <taxon>Spiralia</taxon>
        <taxon>Lophotrochozoa</taxon>
        <taxon>Mollusca</taxon>
        <taxon>Gastropoda</taxon>
        <taxon>Heterobranchia</taxon>
        <taxon>Euthyneura</taxon>
        <taxon>Panpulmonata</taxon>
        <taxon>Eupulmonata</taxon>
        <taxon>Stylommatophora</taxon>
        <taxon>Helicina</taxon>
        <taxon>Helicoidea</taxon>
        <taxon>Geomitridae</taxon>
        <taxon>Candidula</taxon>
    </lineage>
</organism>
<dbReference type="CDD" id="cd00037">
    <property type="entry name" value="CLECT"/>
    <property type="match status" value="1"/>
</dbReference>
<evidence type="ECO:0000259" key="1">
    <source>
        <dbReference type="PROSITE" id="PS50041"/>
    </source>
</evidence>
<proteinExistence type="predicted"/>
<dbReference type="PANTHER" id="PTHR22801:SF63">
    <property type="entry name" value="C-TYPE LECTIN DOMAIN-CONTAINING PROTEIN"/>
    <property type="match status" value="1"/>
</dbReference>
<dbReference type="SUPFAM" id="SSF56436">
    <property type="entry name" value="C-type lectin-like"/>
    <property type="match status" value="1"/>
</dbReference>
<evidence type="ECO:0000313" key="3">
    <source>
        <dbReference type="Proteomes" id="UP000678393"/>
    </source>
</evidence>
<feature type="non-terminal residue" evidence="2">
    <location>
        <position position="1"/>
    </location>
</feature>
<dbReference type="Proteomes" id="UP000678393">
    <property type="component" value="Unassembled WGS sequence"/>
</dbReference>
<keyword evidence="3" id="KW-1185">Reference proteome</keyword>
<accession>A0A8S3YZ63</accession>
<dbReference type="InterPro" id="IPR016187">
    <property type="entry name" value="CTDL_fold"/>
</dbReference>
<dbReference type="EMBL" id="CAJHNH020001253">
    <property type="protein sequence ID" value="CAG5122284.1"/>
    <property type="molecule type" value="Genomic_DNA"/>
</dbReference>
<dbReference type="OrthoDB" id="10047605at2759"/>
<comment type="caution">
    <text evidence="2">The sequence shown here is derived from an EMBL/GenBank/DDBJ whole genome shotgun (WGS) entry which is preliminary data.</text>
</comment>
<name>A0A8S3YZ63_9EUPU</name>